<protein>
    <submittedName>
        <fullName evidence="1">Uncharacterized protein</fullName>
    </submittedName>
</protein>
<proteinExistence type="predicted"/>
<organism evidence="1">
    <name type="scientific">Roseomonas mucosa</name>
    <dbReference type="NCBI Taxonomy" id="207340"/>
    <lineage>
        <taxon>Bacteria</taxon>
        <taxon>Pseudomonadati</taxon>
        <taxon>Pseudomonadota</taxon>
        <taxon>Alphaproteobacteria</taxon>
        <taxon>Acetobacterales</taxon>
        <taxon>Roseomonadaceae</taxon>
        <taxon>Roseomonas</taxon>
    </lineage>
</organism>
<dbReference type="EMBL" id="CP025189">
    <property type="protein sequence ID" value="AWV22421.1"/>
    <property type="molecule type" value="Genomic_DNA"/>
</dbReference>
<accession>A0A4Y1MWW5</accession>
<reference evidence="1" key="1">
    <citation type="submission" date="2017-12" db="EMBL/GenBank/DDBJ databases">
        <authorList>
            <person name="Martens C."/>
            <person name="Dahlstrom E."/>
            <person name="Barbian K."/>
            <person name="Sykora L."/>
            <person name="Ricklefs S."/>
            <person name="Bruno D."/>
            <person name="Anzick I."/>
            <person name="Myles I."/>
            <person name="Datta S.K."/>
        </authorList>
    </citation>
    <scope>NUCLEOTIDE SEQUENCE</scope>
    <source>
        <strain evidence="1">AD2</strain>
    </source>
</reference>
<sequence length="43" mass="5247">MNAAPKGLRAWVMPKLDGKWRRWDDFRRARAPFLDVHEQHKKM</sequence>
<name>A0A4Y1MWW5_9PROT</name>
<dbReference type="AlphaFoldDB" id="A0A4Y1MWW5"/>
<gene>
    <name evidence="1" type="ORF">RADP37_05561</name>
</gene>
<evidence type="ECO:0000313" key="1">
    <source>
        <dbReference type="EMBL" id="AWV22421.1"/>
    </source>
</evidence>